<evidence type="ECO:0000313" key="2">
    <source>
        <dbReference type="Proteomes" id="UP000008311"/>
    </source>
</evidence>
<accession>B9RN16</accession>
<dbReference type="Proteomes" id="UP000008311">
    <property type="component" value="Unassembled WGS sequence"/>
</dbReference>
<gene>
    <name evidence="1" type="ORF">RCOM_1342570</name>
</gene>
<protein>
    <submittedName>
        <fullName evidence="1">Uncharacterized protein</fullName>
    </submittedName>
</protein>
<dbReference type="AlphaFoldDB" id="B9RN16"/>
<organism evidence="1 2">
    <name type="scientific">Ricinus communis</name>
    <name type="common">Castor bean</name>
    <dbReference type="NCBI Taxonomy" id="3988"/>
    <lineage>
        <taxon>Eukaryota</taxon>
        <taxon>Viridiplantae</taxon>
        <taxon>Streptophyta</taxon>
        <taxon>Embryophyta</taxon>
        <taxon>Tracheophyta</taxon>
        <taxon>Spermatophyta</taxon>
        <taxon>Magnoliopsida</taxon>
        <taxon>eudicotyledons</taxon>
        <taxon>Gunneridae</taxon>
        <taxon>Pentapetalae</taxon>
        <taxon>rosids</taxon>
        <taxon>fabids</taxon>
        <taxon>Malpighiales</taxon>
        <taxon>Euphorbiaceae</taxon>
        <taxon>Acalyphoideae</taxon>
        <taxon>Acalypheae</taxon>
        <taxon>Ricinus</taxon>
    </lineage>
</organism>
<proteinExistence type="predicted"/>
<dbReference type="EMBL" id="EQ973790">
    <property type="protein sequence ID" value="EEF47139.1"/>
    <property type="molecule type" value="Genomic_DNA"/>
</dbReference>
<evidence type="ECO:0000313" key="1">
    <source>
        <dbReference type="EMBL" id="EEF47139.1"/>
    </source>
</evidence>
<reference evidence="2" key="1">
    <citation type="journal article" date="2010" name="Nat. Biotechnol.">
        <title>Draft genome sequence of the oilseed species Ricinus communis.</title>
        <authorList>
            <person name="Chan A.P."/>
            <person name="Crabtree J."/>
            <person name="Zhao Q."/>
            <person name="Lorenzi H."/>
            <person name="Orvis J."/>
            <person name="Puiu D."/>
            <person name="Melake-Berhan A."/>
            <person name="Jones K.M."/>
            <person name="Redman J."/>
            <person name="Chen G."/>
            <person name="Cahoon E.B."/>
            <person name="Gedil M."/>
            <person name="Stanke M."/>
            <person name="Haas B.J."/>
            <person name="Wortman J.R."/>
            <person name="Fraser-Liggett C.M."/>
            <person name="Ravel J."/>
            <person name="Rabinowicz P.D."/>
        </authorList>
    </citation>
    <scope>NUCLEOTIDE SEQUENCE [LARGE SCALE GENOMIC DNA]</scope>
    <source>
        <strain evidence="2">cv. Hale</strain>
    </source>
</reference>
<name>B9RN16_RICCO</name>
<keyword evidence="2" id="KW-1185">Reference proteome</keyword>
<sequence>MSTYEYQKPFKIPGFAGYENSIFSLFGVAAKSIWRSAKREWQVSCTPEQSPATRLI</sequence>
<dbReference type="InParanoid" id="B9RN16"/>